<organism evidence="9 10">
    <name type="scientific">Heterobasidion irregulare (strain TC 32-1)</name>
    <dbReference type="NCBI Taxonomy" id="747525"/>
    <lineage>
        <taxon>Eukaryota</taxon>
        <taxon>Fungi</taxon>
        <taxon>Dikarya</taxon>
        <taxon>Basidiomycota</taxon>
        <taxon>Agaricomycotina</taxon>
        <taxon>Agaricomycetes</taxon>
        <taxon>Russulales</taxon>
        <taxon>Bondarzewiaceae</taxon>
        <taxon>Heterobasidion</taxon>
        <taxon>Heterobasidion annosum species complex</taxon>
    </lineage>
</organism>
<dbReference type="InterPro" id="IPR036397">
    <property type="entry name" value="RNaseH_sf"/>
</dbReference>
<dbReference type="GO" id="GO:0046872">
    <property type="term" value="F:metal ion binding"/>
    <property type="evidence" value="ECO:0007669"/>
    <property type="project" value="UniProtKB-KW"/>
</dbReference>
<dbReference type="GO" id="GO:0003676">
    <property type="term" value="F:nucleic acid binding"/>
    <property type="evidence" value="ECO:0007669"/>
    <property type="project" value="InterPro"/>
</dbReference>
<dbReference type="GO" id="GO:0004523">
    <property type="term" value="F:RNA-DNA hybrid ribonuclease activity"/>
    <property type="evidence" value="ECO:0007669"/>
    <property type="project" value="UniProtKB-EC"/>
</dbReference>
<evidence type="ECO:0000256" key="1">
    <source>
        <dbReference type="ARBA" id="ARBA00000077"/>
    </source>
</evidence>
<keyword evidence="5" id="KW-0479">Metal-binding</keyword>
<dbReference type="Pfam" id="PF00075">
    <property type="entry name" value="RNase_H"/>
    <property type="match status" value="1"/>
</dbReference>
<comment type="similarity">
    <text evidence="2">Belongs to the RNase H family.</text>
</comment>
<evidence type="ECO:0000313" key="10">
    <source>
        <dbReference type="Proteomes" id="UP000030671"/>
    </source>
</evidence>
<dbReference type="OrthoDB" id="2205812at2759"/>
<reference evidence="9 10" key="1">
    <citation type="journal article" date="2012" name="New Phytol.">
        <title>Insight into trade-off between wood decay and parasitism from the genome of a fungal forest pathogen.</title>
        <authorList>
            <person name="Olson A."/>
            <person name="Aerts A."/>
            <person name="Asiegbu F."/>
            <person name="Belbahri L."/>
            <person name="Bouzid O."/>
            <person name="Broberg A."/>
            <person name="Canback B."/>
            <person name="Coutinho P.M."/>
            <person name="Cullen D."/>
            <person name="Dalman K."/>
            <person name="Deflorio G."/>
            <person name="van Diepen L.T."/>
            <person name="Dunand C."/>
            <person name="Duplessis S."/>
            <person name="Durling M."/>
            <person name="Gonthier P."/>
            <person name="Grimwood J."/>
            <person name="Fossdal C.G."/>
            <person name="Hansson D."/>
            <person name="Henrissat B."/>
            <person name="Hietala A."/>
            <person name="Himmelstrand K."/>
            <person name="Hoffmeister D."/>
            <person name="Hogberg N."/>
            <person name="James T.Y."/>
            <person name="Karlsson M."/>
            <person name="Kohler A."/>
            <person name="Kues U."/>
            <person name="Lee Y.H."/>
            <person name="Lin Y.C."/>
            <person name="Lind M."/>
            <person name="Lindquist E."/>
            <person name="Lombard V."/>
            <person name="Lucas S."/>
            <person name="Lunden K."/>
            <person name="Morin E."/>
            <person name="Murat C."/>
            <person name="Park J."/>
            <person name="Raffaello T."/>
            <person name="Rouze P."/>
            <person name="Salamov A."/>
            <person name="Schmutz J."/>
            <person name="Solheim H."/>
            <person name="Stahlberg J."/>
            <person name="Velez H."/>
            <person name="de Vries R.P."/>
            <person name="Wiebenga A."/>
            <person name="Woodward S."/>
            <person name="Yakovlev I."/>
            <person name="Garbelotto M."/>
            <person name="Martin F."/>
            <person name="Grigoriev I.V."/>
            <person name="Stenlid J."/>
        </authorList>
    </citation>
    <scope>NUCLEOTIDE SEQUENCE [LARGE SCALE GENOMIC DNA]</scope>
    <source>
        <strain evidence="9 10">TC 32-1</strain>
    </source>
</reference>
<dbReference type="AlphaFoldDB" id="W4KBY6"/>
<dbReference type="EMBL" id="KI925457">
    <property type="protein sequence ID" value="ETW82840.1"/>
    <property type="molecule type" value="Genomic_DNA"/>
</dbReference>
<keyword evidence="4" id="KW-0540">Nuclease</keyword>
<dbReference type="RefSeq" id="XP_009545153.1">
    <property type="nucleotide sequence ID" value="XM_009546858.1"/>
</dbReference>
<feature type="domain" description="RNase H type-1" evidence="8">
    <location>
        <begin position="253"/>
        <end position="395"/>
    </location>
</feature>
<dbReference type="PANTHER" id="PTHR10642">
    <property type="entry name" value="RIBONUCLEASE H1"/>
    <property type="match status" value="1"/>
</dbReference>
<evidence type="ECO:0000256" key="3">
    <source>
        <dbReference type="ARBA" id="ARBA00012180"/>
    </source>
</evidence>
<evidence type="ECO:0000313" key="9">
    <source>
        <dbReference type="EMBL" id="ETW82840.1"/>
    </source>
</evidence>
<proteinExistence type="inferred from homology"/>
<dbReference type="PROSITE" id="PS50879">
    <property type="entry name" value="RNASE_H_1"/>
    <property type="match status" value="1"/>
</dbReference>
<dbReference type="InterPro" id="IPR050092">
    <property type="entry name" value="RNase_H"/>
</dbReference>
<dbReference type="eggNOG" id="KOG3752">
    <property type="taxonomic scope" value="Eukaryota"/>
</dbReference>
<dbReference type="EC" id="3.1.26.4" evidence="3"/>
<evidence type="ECO:0000256" key="2">
    <source>
        <dbReference type="ARBA" id="ARBA00005300"/>
    </source>
</evidence>
<dbReference type="InterPro" id="IPR002156">
    <property type="entry name" value="RNaseH_domain"/>
</dbReference>
<sequence>MWLKAYLDLIERRPTWAFIANALINQIILPEVTSMEQVNTFLQMWDVPTQGPRAHNLPKYLLRMLQTAKKYHINFAALKLSKELKSQMPVWHHLGLTPNHYKKQKNKCLLENHAIPTIVDMVKLARRTENPTYSERRHHPRSTCACNPCKDDKRRGCPNPNKCSRMAHKILKGLHPKFDPKITPVDDGLTLTHQRTEKNNTNRAQKKGEILFDPSVTLQTELVDGFRIFTDPTKISPNPAHRLVNTRRGISVDEEAITAFTDGSCIINGKANAQSGAGIWISEGHPKNQAIKIANMSHSNQSGELVAVLATLIDAPNYALVQIQTDSRFVIDGLTKHLKDWEDRGWLGMHYKELFKATAYQLQLQLATTSFVWIKGHSGDMGNKRADALARKGATKQNYNEIDLTVPPEFDLQGAKLATITQTMAYQGVLKEKHKKHTDQKTTMMRLDITQYAIERINGNLEADQSIWHSCQSKDISLTIRQFIFKALHDTHHIGQYWDHIP</sequence>
<evidence type="ECO:0000256" key="4">
    <source>
        <dbReference type="ARBA" id="ARBA00022722"/>
    </source>
</evidence>
<dbReference type="PANTHER" id="PTHR10642:SF26">
    <property type="entry name" value="RIBONUCLEASE H1"/>
    <property type="match status" value="1"/>
</dbReference>
<comment type="catalytic activity">
    <reaction evidence="1">
        <text>Endonucleolytic cleavage to 5'-phosphomonoester.</text>
        <dbReference type="EC" id="3.1.26.4"/>
    </reaction>
</comment>
<dbReference type="Proteomes" id="UP000030671">
    <property type="component" value="Unassembled WGS sequence"/>
</dbReference>
<evidence type="ECO:0000256" key="6">
    <source>
        <dbReference type="ARBA" id="ARBA00022759"/>
    </source>
</evidence>
<evidence type="ECO:0000259" key="8">
    <source>
        <dbReference type="PROSITE" id="PS50879"/>
    </source>
</evidence>
<dbReference type="STRING" id="747525.W4KBY6"/>
<dbReference type="GeneID" id="20670218"/>
<dbReference type="KEGG" id="hir:HETIRDRAFT_315363"/>
<accession>W4KBY6</accession>
<dbReference type="GO" id="GO:0043137">
    <property type="term" value="P:DNA replication, removal of RNA primer"/>
    <property type="evidence" value="ECO:0007669"/>
    <property type="project" value="TreeGrafter"/>
</dbReference>
<dbReference type="InterPro" id="IPR012337">
    <property type="entry name" value="RNaseH-like_sf"/>
</dbReference>
<dbReference type="SUPFAM" id="SSF53098">
    <property type="entry name" value="Ribonuclease H-like"/>
    <property type="match status" value="1"/>
</dbReference>
<keyword evidence="7" id="KW-0378">Hydrolase</keyword>
<dbReference type="HOGENOM" id="CLU_665744_0_0_1"/>
<protein>
    <recommendedName>
        <fullName evidence="3">ribonuclease H</fullName>
        <ecNumber evidence="3">3.1.26.4</ecNumber>
    </recommendedName>
</protein>
<evidence type="ECO:0000256" key="7">
    <source>
        <dbReference type="ARBA" id="ARBA00022801"/>
    </source>
</evidence>
<dbReference type="Gene3D" id="3.30.420.10">
    <property type="entry name" value="Ribonuclease H-like superfamily/Ribonuclease H"/>
    <property type="match status" value="1"/>
</dbReference>
<gene>
    <name evidence="9" type="primary">RNase_H_3</name>
    <name evidence="9" type="ORF">HETIRDRAFT_315363</name>
</gene>
<name>W4KBY6_HETIT</name>
<keyword evidence="10" id="KW-1185">Reference proteome</keyword>
<dbReference type="InParanoid" id="W4KBY6"/>
<keyword evidence="6" id="KW-0255">Endonuclease</keyword>
<evidence type="ECO:0000256" key="5">
    <source>
        <dbReference type="ARBA" id="ARBA00022723"/>
    </source>
</evidence>
<dbReference type="CDD" id="cd09280">
    <property type="entry name" value="RNase_HI_eukaryote_like"/>
    <property type="match status" value="1"/>
</dbReference>